<dbReference type="Gene3D" id="1.10.10.10">
    <property type="entry name" value="Winged helix-like DNA-binding domain superfamily/Winged helix DNA-binding domain"/>
    <property type="match status" value="2"/>
</dbReference>
<evidence type="ECO:0000256" key="3">
    <source>
        <dbReference type="ARBA" id="ARBA00022829"/>
    </source>
</evidence>
<keyword evidence="2" id="KW-0132">Cell division</keyword>
<feature type="compositionally biased region" description="Acidic residues" evidence="5">
    <location>
        <begin position="188"/>
        <end position="200"/>
    </location>
</feature>
<feature type="compositionally biased region" description="Acidic residues" evidence="5">
    <location>
        <begin position="208"/>
        <end position="227"/>
    </location>
</feature>
<evidence type="ECO:0000313" key="7">
    <source>
        <dbReference type="Proteomes" id="UP000672602"/>
    </source>
</evidence>
<proteinExistence type="predicted"/>
<dbReference type="SUPFAM" id="SSF46785">
    <property type="entry name" value="Winged helix' DNA-binding domain"/>
    <property type="match status" value="2"/>
</dbReference>
<dbReference type="InterPro" id="IPR036388">
    <property type="entry name" value="WH-like_DNA-bd_sf"/>
</dbReference>
<dbReference type="GO" id="GO:0051301">
    <property type="term" value="P:cell division"/>
    <property type="evidence" value="ECO:0007669"/>
    <property type="project" value="UniProtKB-KW"/>
</dbReference>
<sequence length="227" mass="24867">MDHFQQIRLLEAILFASDKPLGPDVLGERLPDGADVPTLLEELQGLYANRGVILTRVGEGWAFRTADDLAPHMTLEREVPRRLSRAAIETLAIVAYHQPVTRAEIEEIRGVALSRGTIDTLLEAGWIRPKGRRRAPGKPVTWGTTPAFLDHFGLEDLSALPGVEELKAAGLLDLRPGAGAIAMRQEDALAEGDEGEDAEDAAEREAYLENDEIFDAVETDDQIPLDD</sequence>
<dbReference type="GO" id="GO:0051304">
    <property type="term" value="P:chromosome separation"/>
    <property type="evidence" value="ECO:0007669"/>
    <property type="project" value="InterPro"/>
</dbReference>
<protein>
    <submittedName>
        <fullName evidence="6">SMC-Scp complex subunit ScpB</fullName>
    </submittedName>
</protein>
<evidence type="ECO:0000256" key="1">
    <source>
        <dbReference type="ARBA" id="ARBA00022490"/>
    </source>
</evidence>
<dbReference type="InterPro" id="IPR036390">
    <property type="entry name" value="WH_DNA-bd_sf"/>
</dbReference>
<reference evidence="6" key="1">
    <citation type="submission" date="2021-04" db="EMBL/GenBank/DDBJ databases">
        <authorList>
            <person name="Zhang D.-C."/>
        </authorList>
    </citation>
    <scope>NUCLEOTIDE SEQUENCE</scope>
    <source>
        <strain evidence="6">CGMCC 1.15697</strain>
    </source>
</reference>
<evidence type="ECO:0000313" key="6">
    <source>
        <dbReference type="EMBL" id="MBP5855738.1"/>
    </source>
</evidence>
<name>A0A8J7SJP1_9PROT</name>
<dbReference type="Pfam" id="PF04079">
    <property type="entry name" value="SMC_ScpB"/>
    <property type="match status" value="1"/>
</dbReference>
<dbReference type="InterPro" id="IPR005234">
    <property type="entry name" value="ScpB_csome_segregation"/>
</dbReference>
<evidence type="ECO:0000256" key="2">
    <source>
        <dbReference type="ARBA" id="ARBA00022618"/>
    </source>
</evidence>
<feature type="region of interest" description="Disordered" evidence="5">
    <location>
        <begin position="185"/>
        <end position="227"/>
    </location>
</feature>
<gene>
    <name evidence="6" type="ORF">KAJ83_01860</name>
</gene>
<evidence type="ECO:0000256" key="4">
    <source>
        <dbReference type="ARBA" id="ARBA00023306"/>
    </source>
</evidence>
<evidence type="ECO:0000256" key="5">
    <source>
        <dbReference type="SAM" id="MobiDB-lite"/>
    </source>
</evidence>
<dbReference type="PANTHER" id="PTHR34298">
    <property type="entry name" value="SEGREGATION AND CONDENSATION PROTEIN B"/>
    <property type="match status" value="1"/>
</dbReference>
<keyword evidence="3" id="KW-0159">Chromosome partition</keyword>
<dbReference type="AlphaFoldDB" id="A0A8J7SJP1"/>
<dbReference type="EMBL" id="JAGMWN010000001">
    <property type="protein sequence ID" value="MBP5855738.1"/>
    <property type="molecule type" value="Genomic_DNA"/>
</dbReference>
<comment type="caution">
    <text evidence="6">The sequence shown here is derived from an EMBL/GenBank/DDBJ whole genome shotgun (WGS) entry which is preliminary data.</text>
</comment>
<keyword evidence="1" id="KW-0963">Cytoplasm</keyword>
<dbReference type="Proteomes" id="UP000672602">
    <property type="component" value="Unassembled WGS sequence"/>
</dbReference>
<accession>A0A8J7SJP1</accession>
<keyword evidence="4" id="KW-0131">Cell cycle</keyword>
<keyword evidence="7" id="KW-1185">Reference proteome</keyword>
<organism evidence="6 7">
    <name type="scientific">Marivibrio halodurans</name>
    <dbReference type="NCBI Taxonomy" id="2039722"/>
    <lineage>
        <taxon>Bacteria</taxon>
        <taxon>Pseudomonadati</taxon>
        <taxon>Pseudomonadota</taxon>
        <taxon>Alphaproteobacteria</taxon>
        <taxon>Rhodospirillales</taxon>
        <taxon>Rhodospirillaceae</taxon>
        <taxon>Marivibrio</taxon>
    </lineage>
</organism>
<dbReference type="RefSeq" id="WP_210680314.1">
    <property type="nucleotide sequence ID" value="NZ_JAGMWN010000001.1"/>
</dbReference>
<dbReference type="PANTHER" id="PTHR34298:SF2">
    <property type="entry name" value="SEGREGATION AND CONDENSATION PROTEIN B"/>
    <property type="match status" value="1"/>
</dbReference>